<feature type="binding site" evidence="10">
    <location>
        <position position="455"/>
    </location>
    <ligand>
        <name>Zn(2+)</name>
        <dbReference type="ChEBI" id="CHEBI:29105"/>
    </ligand>
</feature>
<dbReference type="Gene3D" id="6.10.250.620">
    <property type="match status" value="1"/>
</dbReference>
<dbReference type="PANTHER" id="PTHR30557">
    <property type="entry name" value="THIAMINE BIOSYNTHESIS PROTEIN THIC"/>
    <property type="match status" value="1"/>
</dbReference>
<dbReference type="InterPro" id="IPR038521">
    <property type="entry name" value="ThiC/Bza_core_dom"/>
</dbReference>
<comment type="pathway">
    <text evidence="10">Cofactor biosynthesis; thiamine diphosphate biosynthesis.</text>
</comment>
<keyword evidence="13" id="KW-1185">Reference proteome</keyword>
<feature type="binding site" evidence="10">
    <location>
        <position position="287"/>
    </location>
    <ligand>
        <name>substrate</name>
    </ligand>
</feature>
<comment type="cofactor">
    <cofactor evidence="10">
        <name>[4Fe-4S] cluster</name>
        <dbReference type="ChEBI" id="CHEBI:49883"/>
    </cofactor>
    <text evidence="10">Binds 1 [4Fe-4S] cluster per subunit. The cluster is coordinated with 3 cysteines and an exchangeable S-adenosyl-L-methionine.</text>
</comment>
<dbReference type="EMBL" id="JAAAMV010000023">
    <property type="protein sequence ID" value="NBD26840.1"/>
    <property type="molecule type" value="Genomic_DNA"/>
</dbReference>
<feature type="binding site" evidence="10">
    <location>
        <position position="222"/>
    </location>
    <ligand>
        <name>substrate</name>
    </ligand>
</feature>
<evidence type="ECO:0000256" key="2">
    <source>
        <dbReference type="ARBA" id="ARBA00022485"/>
    </source>
</evidence>
<organism evidence="12 13">
    <name type="scientific">Paenibacillus glycinis</name>
    <dbReference type="NCBI Taxonomy" id="2697035"/>
    <lineage>
        <taxon>Bacteria</taxon>
        <taxon>Bacillati</taxon>
        <taxon>Bacillota</taxon>
        <taxon>Bacilli</taxon>
        <taxon>Bacillales</taxon>
        <taxon>Paenibacillaceae</taxon>
        <taxon>Paenibacillus</taxon>
    </lineage>
</organism>
<keyword evidence="2 10" id="KW-0004">4Fe-4S</keyword>
<evidence type="ECO:0000256" key="3">
    <source>
        <dbReference type="ARBA" id="ARBA00022691"/>
    </source>
</evidence>
<evidence type="ECO:0000256" key="1">
    <source>
        <dbReference type="ARBA" id="ARBA00003175"/>
    </source>
</evidence>
<keyword evidence="8 10" id="KW-0411">Iron-sulfur</keyword>
<reference evidence="12 13" key="1">
    <citation type="submission" date="2020-01" db="EMBL/GenBank/DDBJ databases">
        <title>Paenibacillus soybeanensis sp. nov. isolated from the nodules of soybean (Glycine max(L.) Merr).</title>
        <authorList>
            <person name="Wang H."/>
        </authorList>
    </citation>
    <scope>NUCLEOTIDE SEQUENCE [LARGE SCALE GENOMIC DNA]</scope>
    <source>
        <strain evidence="12 13">T1</strain>
    </source>
</reference>
<feature type="binding site" evidence="10">
    <location>
        <position position="535"/>
    </location>
    <ligand>
        <name>[4Fe-4S] cluster</name>
        <dbReference type="ChEBI" id="CHEBI:49883"/>
        <note>4Fe-4S-S-AdoMet</note>
    </ligand>
</feature>
<evidence type="ECO:0000259" key="11">
    <source>
        <dbReference type="Pfam" id="PF13667"/>
    </source>
</evidence>
<evidence type="ECO:0000256" key="10">
    <source>
        <dbReference type="HAMAP-Rule" id="MF_00089"/>
    </source>
</evidence>
<feature type="binding site" evidence="10">
    <location>
        <position position="538"/>
    </location>
    <ligand>
        <name>[4Fe-4S] cluster</name>
        <dbReference type="ChEBI" id="CHEBI:49883"/>
        <note>4Fe-4S-S-AdoMet</note>
    </ligand>
</feature>
<feature type="binding site" evidence="10">
    <location>
        <position position="251"/>
    </location>
    <ligand>
        <name>substrate</name>
    </ligand>
</feature>
<dbReference type="HAMAP" id="MF_00089">
    <property type="entry name" value="ThiC"/>
    <property type="match status" value="1"/>
</dbReference>
<dbReference type="NCBIfam" id="TIGR00190">
    <property type="entry name" value="thiC"/>
    <property type="match status" value="1"/>
</dbReference>
<dbReference type="PANTHER" id="PTHR30557:SF1">
    <property type="entry name" value="PHOSPHOMETHYLPYRIMIDINE SYNTHASE, CHLOROPLASTIC"/>
    <property type="match status" value="1"/>
</dbReference>
<feature type="domain" description="ThiC-associated" evidence="11">
    <location>
        <begin position="7"/>
        <end position="84"/>
    </location>
</feature>
<evidence type="ECO:0000313" key="13">
    <source>
        <dbReference type="Proteomes" id="UP000665561"/>
    </source>
</evidence>
<protein>
    <recommendedName>
        <fullName evidence="10">Phosphomethylpyrimidine synthase</fullName>
        <ecNumber evidence="10">4.1.99.17</ecNumber>
    </recommendedName>
    <alternativeName>
        <fullName evidence="10">Hydroxymethylpyrimidine phosphate synthase</fullName>
        <shortName evidence="10">HMP-P synthase</shortName>
        <shortName evidence="10">HMP-phosphate synthase</shortName>
        <shortName evidence="10">HMPP synthase</shortName>
    </alternativeName>
    <alternativeName>
        <fullName evidence="10">Thiamine biosynthesis protein ThiC</fullName>
    </alternativeName>
</protein>
<dbReference type="GO" id="GO:0070284">
    <property type="term" value="F:phosphomethylpyrimidine synthase activity"/>
    <property type="evidence" value="ECO:0007669"/>
    <property type="project" value="UniProtKB-EC"/>
</dbReference>
<accession>A0ABW9XVX0</accession>
<dbReference type="SFLD" id="SFLDG01114">
    <property type="entry name" value="phosphomethylpyrimidine_syntha"/>
    <property type="match status" value="1"/>
</dbReference>
<gene>
    <name evidence="10 12" type="primary">thiC</name>
    <name evidence="12" type="ORF">GT019_23440</name>
</gene>
<keyword evidence="9 10" id="KW-0456">Lyase</keyword>
<evidence type="ECO:0000256" key="7">
    <source>
        <dbReference type="ARBA" id="ARBA00023004"/>
    </source>
</evidence>
<feature type="binding site" evidence="10">
    <location>
        <begin position="307"/>
        <end position="309"/>
    </location>
    <ligand>
        <name>substrate</name>
    </ligand>
</feature>
<keyword evidence="6 10" id="KW-0784">Thiamine biosynthesis</keyword>
<name>A0ABW9XVX0_9BACL</name>
<keyword evidence="7 10" id="KW-0408">Iron</keyword>
<dbReference type="InterPro" id="IPR025747">
    <property type="entry name" value="ThiC-associated_dom"/>
</dbReference>
<dbReference type="NCBIfam" id="NF006763">
    <property type="entry name" value="PRK09284.1"/>
    <property type="match status" value="1"/>
</dbReference>
<dbReference type="SFLD" id="SFLDS00113">
    <property type="entry name" value="Radical_SAM_Phosphomethylpyrim"/>
    <property type="match status" value="1"/>
</dbReference>
<feature type="binding site" evidence="10">
    <location>
        <position position="391"/>
    </location>
    <ligand>
        <name>Zn(2+)</name>
        <dbReference type="ChEBI" id="CHEBI:29105"/>
    </ligand>
</feature>
<keyword evidence="5 10" id="KW-0862">Zinc</keyword>
<comment type="caution">
    <text evidence="12">The sequence shown here is derived from an EMBL/GenBank/DDBJ whole genome shotgun (WGS) entry which is preliminary data.</text>
</comment>
<dbReference type="Proteomes" id="UP000665561">
    <property type="component" value="Unassembled WGS sequence"/>
</dbReference>
<keyword evidence="3 10" id="KW-0949">S-adenosyl-L-methionine</keyword>
<evidence type="ECO:0000256" key="4">
    <source>
        <dbReference type="ARBA" id="ARBA00022723"/>
    </source>
</evidence>
<evidence type="ECO:0000256" key="5">
    <source>
        <dbReference type="ARBA" id="ARBA00022833"/>
    </source>
</evidence>
<proteinExistence type="inferred from homology"/>
<comment type="similarity">
    <text evidence="10">Belongs to the ThiC family.</text>
</comment>
<comment type="function">
    <text evidence="1 10">Catalyzes the synthesis of the hydroxymethylpyrimidine phosphate (HMP-P) moiety of thiamine from aminoimidazole ribotide (AIR) in a radical S-adenosyl-L-methionine (SAM)-dependent reaction.</text>
</comment>
<feature type="binding site" evidence="10">
    <location>
        <position position="414"/>
    </location>
    <ligand>
        <name>substrate</name>
    </ligand>
</feature>
<feature type="binding site" evidence="10">
    <location>
        <begin position="348"/>
        <end position="351"/>
    </location>
    <ligand>
        <name>substrate</name>
    </ligand>
</feature>
<comment type="catalytic activity">
    <reaction evidence="10">
        <text>5-amino-1-(5-phospho-beta-D-ribosyl)imidazole + S-adenosyl-L-methionine = 4-amino-2-methyl-5-(phosphooxymethyl)pyrimidine + CO + 5'-deoxyadenosine + formate + L-methionine + 3 H(+)</text>
        <dbReference type="Rhea" id="RHEA:24840"/>
        <dbReference type="ChEBI" id="CHEBI:15378"/>
        <dbReference type="ChEBI" id="CHEBI:15740"/>
        <dbReference type="ChEBI" id="CHEBI:17245"/>
        <dbReference type="ChEBI" id="CHEBI:17319"/>
        <dbReference type="ChEBI" id="CHEBI:57844"/>
        <dbReference type="ChEBI" id="CHEBI:58354"/>
        <dbReference type="ChEBI" id="CHEBI:59789"/>
        <dbReference type="ChEBI" id="CHEBI:137981"/>
        <dbReference type="EC" id="4.1.99.17"/>
    </reaction>
</comment>
<evidence type="ECO:0000256" key="6">
    <source>
        <dbReference type="ARBA" id="ARBA00022977"/>
    </source>
</evidence>
<feature type="binding site" evidence="10">
    <location>
        <position position="543"/>
    </location>
    <ligand>
        <name>[4Fe-4S] cluster</name>
        <dbReference type="ChEBI" id="CHEBI:49883"/>
        <note>4Fe-4S-S-AdoMet</note>
    </ligand>
</feature>
<dbReference type="SFLD" id="SFLDF00407">
    <property type="entry name" value="phosphomethylpyrimidine_syntha"/>
    <property type="match status" value="1"/>
</dbReference>
<keyword evidence="4 10" id="KW-0479">Metal-binding</keyword>
<dbReference type="RefSeq" id="WP_161745852.1">
    <property type="nucleotide sequence ID" value="NZ_JAAAMV010000023.1"/>
</dbReference>
<dbReference type="Pfam" id="PF13667">
    <property type="entry name" value="ThiC-associated"/>
    <property type="match status" value="1"/>
</dbReference>
<dbReference type="InterPro" id="IPR002817">
    <property type="entry name" value="ThiC/BzaA/B"/>
</dbReference>
<dbReference type="InterPro" id="IPR037509">
    <property type="entry name" value="ThiC"/>
</dbReference>
<dbReference type="EC" id="4.1.99.17" evidence="10"/>
<dbReference type="Gene3D" id="3.20.20.540">
    <property type="entry name" value="Radical SAM ThiC family, central domain"/>
    <property type="match status" value="1"/>
</dbReference>
<feature type="binding site" evidence="10">
    <location>
        <position position="387"/>
    </location>
    <ligand>
        <name>substrate</name>
    </ligand>
</feature>
<sequence length="586" mass="64590">MPIMTTPLPGSRKVYAEGSRPDIRVPMREIGLTPTTGKNGETENAPLAVYDASGPYTDAGHATDVTKGLPALRGRWIAERGDTEAYEGRTIVPLDNGFHSEAAASQRGADVFPGLARKPLRARNGRNVTQLHYARQGVVTPEMEFIAIREGMEPEFVRAEVAAGRAIIPANINHPESEPMIIGRHFHVKINANIGNSAVASSIEEEVEKMTWATRWGADTIMDLSTGKNIHTTREWIVRNSPVPVGTVPIYQALEKVDGKAEDLTWEVYRDTLIEQAEQGVDYFTIHAGVLLRYIPLTAKRVTGIVSRGGSIMAAWCLAHHKENFLYTHFEDICEIMKRYDVAFSLGDGLRPGSIADANDEAQFGELDTLGELTHIAWKHDVQVMIEGPGHVPMHLIKENMDRQLEVCKEAPFYTLGPLTTDIAPGYDHITSAIGAAMIGWFGTAMLCYVTPKEHLGLPNKEDVKEGVIAYKIAAHAADLAKGHPRARLRDDALSKARFEFRWKDQFHLSLDPERAMAYHDETLPAEAAKSAHFCSMCGPKFCSMRITQDIRDYAEANGLETQEAVEAGMKEQASAFRSGGGSIYS</sequence>
<feature type="binding site" evidence="10">
    <location>
        <position position="193"/>
    </location>
    <ligand>
        <name>substrate</name>
    </ligand>
</feature>
<evidence type="ECO:0000256" key="9">
    <source>
        <dbReference type="ARBA" id="ARBA00023239"/>
    </source>
</evidence>
<evidence type="ECO:0000256" key="8">
    <source>
        <dbReference type="ARBA" id="ARBA00023014"/>
    </source>
</evidence>
<dbReference type="Pfam" id="PF01964">
    <property type="entry name" value="ThiC_Rad_SAM"/>
    <property type="match status" value="1"/>
</dbReference>
<evidence type="ECO:0000313" key="12">
    <source>
        <dbReference type="EMBL" id="NBD26840.1"/>
    </source>
</evidence>
<dbReference type="NCBIfam" id="NF009895">
    <property type="entry name" value="PRK13352.1"/>
    <property type="match status" value="1"/>
</dbReference>